<dbReference type="InterPro" id="IPR039532">
    <property type="entry name" value="TetR_C_Firmicutes"/>
</dbReference>
<feature type="domain" description="HTH tetR-type" evidence="4">
    <location>
        <begin position="10"/>
        <end position="70"/>
    </location>
</feature>
<keyword evidence="1 2" id="KW-0238">DNA-binding</keyword>
<dbReference type="PROSITE" id="PS50977">
    <property type="entry name" value="HTH_TETR_2"/>
    <property type="match status" value="1"/>
</dbReference>
<evidence type="ECO:0000256" key="3">
    <source>
        <dbReference type="SAM" id="Phobius"/>
    </source>
</evidence>
<proteinExistence type="predicted"/>
<gene>
    <name evidence="5" type="ORF">ACFPPD_20055</name>
</gene>
<feature type="transmembrane region" description="Helical" evidence="3">
    <location>
        <begin position="153"/>
        <end position="171"/>
    </location>
</feature>
<evidence type="ECO:0000313" key="5">
    <source>
        <dbReference type="EMBL" id="MFC5470986.1"/>
    </source>
</evidence>
<keyword evidence="3" id="KW-1133">Transmembrane helix</keyword>
<dbReference type="Pfam" id="PF14278">
    <property type="entry name" value="TetR_C_8"/>
    <property type="match status" value="1"/>
</dbReference>
<organism evidence="5 6">
    <name type="scientific">Cohnella suwonensis</name>
    <dbReference type="NCBI Taxonomy" id="696072"/>
    <lineage>
        <taxon>Bacteria</taxon>
        <taxon>Bacillati</taxon>
        <taxon>Bacillota</taxon>
        <taxon>Bacilli</taxon>
        <taxon>Bacillales</taxon>
        <taxon>Paenibacillaceae</taxon>
        <taxon>Cohnella</taxon>
    </lineage>
</organism>
<dbReference type="PANTHER" id="PTHR43479">
    <property type="entry name" value="ACREF/ENVCD OPERON REPRESSOR-RELATED"/>
    <property type="match status" value="1"/>
</dbReference>
<name>A0ABW0M2F6_9BACL</name>
<keyword evidence="3" id="KW-0812">Transmembrane</keyword>
<sequence length="198" mass="23656">MAANEDLRVRRTHRLLREAFIDLLQETEFYKISVHALTKRAEISRVTFYLHYRDMEDFIEQYLNGLIQEIEDILLTMEHTPYEPEYELGTLVKLLEYIADNSRIYKTLLVSKSIPYFTARLMEFMQKLILSRTKEQQSFYFKNIPDYEMTKQIAAWYSISAMVGTISLWLGDDMPYSPRFLAQRIVKLNPFRPEKQDT</sequence>
<dbReference type="SUPFAM" id="SSF46689">
    <property type="entry name" value="Homeodomain-like"/>
    <property type="match status" value="1"/>
</dbReference>
<evidence type="ECO:0000313" key="6">
    <source>
        <dbReference type="Proteomes" id="UP001596105"/>
    </source>
</evidence>
<reference evidence="6" key="1">
    <citation type="journal article" date="2019" name="Int. J. Syst. Evol. Microbiol.">
        <title>The Global Catalogue of Microorganisms (GCM) 10K type strain sequencing project: providing services to taxonomists for standard genome sequencing and annotation.</title>
        <authorList>
            <consortium name="The Broad Institute Genomics Platform"/>
            <consortium name="The Broad Institute Genome Sequencing Center for Infectious Disease"/>
            <person name="Wu L."/>
            <person name="Ma J."/>
        </authorList>
    </citation>
    <scope>NUCLEOTIDE SEQUENCE [LARGE SCALE GENOMIC DNA]</scope>
    <source>
        <strain evidence="6">CCUG 57113</strain>
    </source>
</reference>
<keyword evidence="3" id="KW-0472">Membrane</keyword>
<comment type="caution">
    <text evidence="5">The sequence shown here is derived from an EMBL/GenBank/DDBJ whole genome shotgun (WGS) entry which is preliminary data.</text>
</comment>
<keyword evidence="6" id="KW-1185">Reference proteome</keyword>
<dbReference type="EMBL" id="JBHSMH010000082">
    <property type="protein sequence ID" value="MFC5470986.1"/>
    <property type="molecule type" value="Genomic_DNA"/>
</dbReference>
<feature type="DNA-binding region" description="H-T-H motif" evidence="2">
    <location>
        <begin position="33"/>
        <end position="52"/>
    </location>
</feature>
<evidence type="ECO:0000256" key="2">
    <source>
        <dbReference type="PROSITE-ProRule" id="PRU00335"/>
    </source>
</evidence>
<evidence type="ECO:0000259" key="4">
    <source>
        <dbReference type="PROSITE" id="PS50977"/>
    </source>
</evidence>
<evidence type="ECO:0000256" key="1">
    <source>
        <dbReference type="ARBA" id="ARBA00023125"/>
    </source>
</evidence>
<dbReference type="InterPro" id="IPR050624">
    <property type="entry name" value="HTH-type_Tx_Regulator"/>
</dbReference>
<dbReference type="PANTHER" id="PTHR43479:SF7">
    <property type="entry name" value="TETR-FAMILY TRANSCRIPTIONAL REGULATOR"/>
    <property type="match status" value="1"/>
</dbReference>
<dbReference type="Proteomes" id="UP001596105">
    <property type="component" value="Unassembled WGS sequence"/>
</dbReference>
<dbReference type="InterPro" id="IPR009057">
    <property type="entry name" value="Homeodomain-like_sf"/>
</dbReference>
<protein>
    <submittedName>
        <fullName evidence="5">TetR/AcrR family transcriptional regulator</fullName>
    </submittedName>
</protein>
<dbReference type="Gene3D" id="1.10.357.10">
    <property type="entry name" value="Tetracycline Repressor, domain 2"/>
    <property type="match status" value="1"/>
</dbReference>
<accession>A0ABW0M2F6</accession>
<dbReference type="RefSeq" id="WP_209748117.1">
    <property type="nucleotide sequence ID" value="NZ_JBHSMH010000082.1"/>
</dbReference>
<dbReference type="InterPro" id="IPR001647">
    <property type="entry name" value="HTH_TetR"/>
</dbReference>